<keyword evidence="3" id="KW-1185">Reference proteome</keyword>
<dbReference type="Proteomes" id="UP000053477">
    <property type="component" value="Unassembled WGS sequence"/>
</dbReference>
<reference evidence="2 3" key="1">
    <citation type="submission" date="2015-04" db="EMBL/GenBank/DDBJ databases">
        <title>Complete genome sequence of Schizopora paradoxa KUC8140, a cosmopolitan wood degrader in East Asia.</title>
        <authorList>
            <consortium name="DOE Joint Genome Institute"/>
            <person name="Min B."/>
            <person name="Park H."/>
            <person name="Jang Y."/>
            <person name="Kim J.-J."/>
            <person name="Kim K.H."/>
            <person name="Pangilinan J."/>
            <person name="Lipzen A."/>
            <person name="Riley R."/>
            <person name="Grigoriev I.V."/>
            <person name="Spatafora J.W."/>
            <person name="Choi I.-G."/>
        </authorList>
    </citation>
    <scope>NUCLEOTIDE SEQUENCE [LARGE SCALE GENOMIC DNA]</scope>
    <source>
        <strain evidence="2 3">KUC8140</strain>
    </source>
</reference>
<dbReference type="EMBL" id="KQ085904">
    <property type="protein sequence ID" value="KLO17499.1"/>
    <property type="molecule type" value="Genomic_DNA"/>
</dbReference>
<evidence type="ECO:0000256" key="1">
    <source>
        <dbReference type="SAM" id="SignalP"/>
    </source>
</evidence>
<feature type="signal peptide" evidence="1">
    <location>
        <begin position="1"/>
        <end position="26"/>
    </location>
</feature>
<accession>A0A0H2S0J9</accession>
<organism evidence="2 3">
    <name type="scientific">Schizopora paradoxa</name>
    <dbReference type="NCBI Taxonomy" id="27342"/>
    <lineage>
        <taxon>Eukaryota</taxon>
        <taxon>Fungi</taxon>
        <taxon>Dikarya</taxon>
        <taxon>Basidiomycota</taxon>
        <taxon>Agaricomycotina</taxon>
        <taxon>Agaricomycetes</taxon>
        <taxon>Hymenochaetales</taxon>
        <taxon>Schizoporaceae</taxon>
        <taxon>Schizopora</taxon>
    </lineage>
</organism>
<dbReference type="AlphaFoldDB" id="A0A0H2S0J9"/>
<dbReference type="InParanoid" id="A0A0H2S0J9"/>
<keyword evidence="1" id="KW-0732">Signal</keyword>
<gene>
    <name evidence="2" type="ORF">SCHPADRAFT_900594</name>
</gene>
<evidence type="ECO:0000313" key="2">
    <source>
        <dbReference type="EMBL" id="KLO17499.1"/>
    </source>
</evidence>
<proteinExistence type="predicted"/>
<sequence length="304" mass="30574">MFFSTHLVSSAALAIHLLTNGMLVNALPALPSDPLDLPSRANSTLEVTPTNVAFLVKRDDLPSSASASLSVDNGTANLTSASLVALVFASATPSIAVRQVNSTEILSDANASSSAILANATASPSLLARKALASDAKPKKEKLMGDLIKAFFERRDVNSTVASANATDAGLEATSSAKIAARGASALPVVASGAAIPLDFSVVPTSTLVARNATPSVALPIATNNVTVLEAPVSVVARDVSALPVESESAIALSATATPSLAVRDASSAFPLPFASASAVAEDSGFVGTVDIGTASIEFFTSVI</sequence>
<evidence type="ECO:0000313" key="3">
    <source>
        <dbReference type="Proteomes" id="UP000053477"/>
    </source>
</evidence>
<name>A0A0H2S0J9_9AGAM</name>
<protein>
    <submittedName>
        <fullName evidence="2">Uncharacterized protein</fullName>
    </submittedName>
</protein>
<feature type="chain" id="PRO_5005202305" evidence="1">
    <location>
        <begin position="27"/>
        <end position="304"/>
    </location>
</feature>